<dbReference type="Pfam" id="PF02569">
    <property type="entry name" value="Pantoate_ligase"/>
    <property type="match status" value="1"/>
</dbReference>
<evidence type="ECO:0000313" key="9">
    <source>
        <dbReference type="EMBL" id="QGM46945.1"/>
    </source>
</evidence>
<evidence type="ECO:0000256" key="8">
    <source>
        <dbReference type="HAMAP-Rule" id="MF_00158"/>
    </source>
</evidence>
<comment type="subunit">
    <text evidence="8">Homodimer.</text>
</comment>
<evidence type="ECO:0000256" key="4">
    <source>
        <dbReference type="ARBA" id="ARBA00022655"/>
    </source>
</evidence>
<keyword evidence="3 8" id="KW-0436">Ligase</keyword>
<dbReference type="AlphaFoldDB" id="A0A6B8KJ53"/>
<feature type="binding site" evidence="8">
    <location>
        <position position="64"/>
    </location>
    <ligand>
        <name>(R)-pantoate</name>
        <dbReference type="ChEBI" id="CHEBI:15980"/>
    </ligand>
</feature>
<evidence type="ECO:0000256" key="3">
    <source>
        <dbReference type="ARBA" id="ARBA00022598"/>
    </source>
</evidence>
<feature type="binding site" evidence="8">
    <location>
        <position position="180"/>
    </location>
    <ligand>
        <name>ATP</name>
        <dbReference type="ChEBI" id="CHEBI:30616"/>
    </ligand>
</feature>
<feature type="binding site" evidence="8">
    <location>
        <position position="64"/>
    </location>
    <ligand>
        <name>beta-alanine</name>
        <dbReference type="ChEBI" id="CHEBI:57966"/>
    </ligand>
</feature>
<dbReference type="CDD" id="cd00560">
    <property type="entry name" value="PanC"/>
    <property type="match status" value="1"/>
</dbReference>
<evidence type="ECO:0000256" key="2">
    <source>
        <dbReference type="ARBA" id="ARBA00009256"/>
    </source>
</evidence>
<name>A0A6B8KJ53_9HYPH</name>
<comment type="function">
    <text evidence="8">Catalyzes the condensation of pantoate with beta-alanine in an ATP-dependent reaction via a pantoyl-adenylate intermediate.</text>
</comment>
<feature type="binding site" evidence="8">
    <location>
        <begin position="188"/>
        <end position="191"/>
    </location>
    <ligand>
        <name>ATP</name>
        <dbReference type="ChEBI" id="CHEBI:30616"/>
    </ligand>
</feature>
<protein>
    <recommendedName>
        <fullName evidence="8">Pantothenate synthetase</fullName>
        <shortName evidence="8">PS</shortName>
        <ecNumber evidence="8">6.3.2.1</ecNumber>
    </recommendedName>
    <alternativeName>
        <fullName evidence="8">Pantoate--beta-alanine ligase</fullName>
    </alternativeName>
    <alternativeName>
        <fullName evidence="8">Pantoate-activating enzyme</fullName>
    </alternativeName>
</protein>
<dbReference type="InterPro" id="IPR003721">
    <property type="entry name" value="Pantoate_ligase"/>
</dbReference>
<accession>A0A6B8KJ53</accession>
<sequence length="282" mass="30752">MTATIVVNSVEAMRREVAGWRSQGFKVGLVPTMGALHPGHISLVEEARKYAQRVIVTIFVNPAQFGPSEDFGKYPRTLEADVEKLSEVSADLCFAPTVEEIYPKGFSTRVEMDGPARAELEDSFRPTHFSGVATIVAKLLNQAQADVAVFGEKDYQQLLVIKRLARDLDMTTKICGAPTLRETDGLAMSSRNVYLSAEERRIAPRLHAGLEETARRIKAGEALSPALESGRAALSEAGFAIDYFEVRHADTLARVKSAQDGPLRLLVAAKLGATRLIDNLAV</sequence>
<dbReference type="InterPro" id="IPR004821">
    <property type="entry name" value="Cyt_trans-like"/>
</dbReference>
<dbReference type="GO" id="GO:0015940">
    <property type="term" value="P:pantothenate biosynthetic process"/>
    <property type="evidence" value="ECO:0007669"/>
    <property type="project" value="UniProtKB-UniRule"/>
</dbReference>
<dbReference type="KEGG" id="mhey:H2LOC_015285"/>
<comment type="miscellaneous">
    <text evidence="8">The reaction proceeds by a bi uni uni bi ping pong mechanism.</text>
</comment>
<organism evidence="9 10">
    <name type="scientific">Methylocystis heyeri</name>
    <dbReference type="NCBI Taxonomy" id="391905"/>
    <lineage>
        <taxon>Bacteria</taxon>
        <taxon>Pseudomonadati</taxon>
        <taxon>Pseudomonadota</taxon>
        <taxon>Alphaproteobacteria</taxon>
        <taxon>Hyphomicrobiales</taxon>
        <taxon>Methylocystaceae</taxon>
        <taxon>Methylocystis</taxon>
    </lineage>
</organism>
<evidence type="ECO:0000256" key="5">
    <source>
        <dbReference type="ARBA" id="ARBA00022741"/>
    </source>
</evidence>
<dbReference type="RefSeq" id="WP_136497832.1">
    <property type="nucleotide sequence ID" value="NZ_CP046052.1"/>
</dbReference>
<dbReference type="PANTHER" id="PTHR21299">
    <property type="entry name" value="CYTIDYLATE KINASE/PANTOATE-BETA-ALANINE LIGASE"/>
    <property type="match status" value="1"/>
</dbReference>
<dbReference type="Proteomes" id="UP000309061">
    <property type="component" value="Chromosome"/>
</dbReference>
<dbReference type="UniPathway" id="UPA00028">
    <property type="reaction ID" value="UER00005"/>
</dbReference>
<dbReference type="NCBIfam" id="TIGR00125">
    <property type="entry name" value="cyt_tran_rel"/>
    <property type="match status" value="1"/>
</dbReference>
<dbReference type="HAMAP" id="MF_00158">
    <property type="entry name" value="PanC"/>
    <property type="match status" value="1"/>
</dbReference>
<keyword evidence="5 8" id="KW-0547">Nucleotide-binding</keyword>
<proteinExistence type="inferred from homology"/>
<keyword evidence="6 8" id="KW-0067">ATP-binding</keyword>
<dbReference type="NCBIfam" id="TIGR00018">
    <property type="entry name" value="panC"/>
    <property type="match status" value="1"/>
</dbReference>
<feature type="active site" description="Proton donor" evidence="8">
    <location>
        <position position="40"/>
    </location>
</feature>
<dbReference type="SUPFAM" id="SSF52374">
    <property type="entry name" value="Nucleotidylyl transferase"/>
    <property type="match status" value="1"/>
</dbReference>
<keyword evidence="10" id="KW-1185">Reference proteome</keyword>
<dbReference type="PANTHER" id="PTHR21299:SF1">
    <property type="entry name" value="PANTOATE--BETA-ALANINE LIGASE"/>
    <property type="match status" value="1"/>
</dbReference>
<dbReference type="OrthoDB" id="9773087at2"/>
<comment type="subcellular location">
    <subcellularLocation>
        <location evidence="8">Cytoplasm</location>
    </subcellularLocation>
</comment>
<feature type="binding site" evidence="8">
    <location>
        <position position="157"/>
    </location>
    <ligand>
        <name>(R)-pantoate</name>
        <dbReference type="ChEBI" id="CHEBI:15980"/>
    </ligand>
</feature>
<keyword evidence="4 8" id="KW-0566">Pantothenate biosynthesis</keyword>
<dbReference type="GO" id="GO:0005524">
    <property type="term" value="F:ATP binding"/>
    <property type="evidence" value="ECO:0007669"/>
    <property type="project" value="UniProtKB-KW"/>
</dbReference>
<comment type="similarity">
    <text evidence="2 8">Belongs to the pantothenate synthetase family.</text>
</comment>
<dbReference type="EC" id="6.3.2.1" evidence="8"/>
<dbReference type="EMBL" id="CP046052">
    <property type="protein sequence ID" value="QGM46945.1"/>
    <property type="molecule type" value="Genomic_DNA"/>
</dbReference>
<dbReference type="InterPro" id="IPR042176">
    <property type="entry name" value="Pantoate_ligase_C"/>
</dbReference>
<dbReference type="GO" id="GO:0005829">
    <property type="term" value="C:cytosol"/>
    <property type="evidence" value="ECO:0007669"/>
    <property type="project" value="TreeGrafter"/>
</dbReference>
<feature type="binding site" evidence="8">
    <location>
        <begin position="33"/>
        <end position="40"/>
    </location>
    <ligand>
        <name>ATP</name>
        <dbReference type="ChEBI" id="CHEBI:30616"/>
    </ligand>
</feature>
<comment type="pathway">
    <text evidence="1 8">Cofactor biosynthesis; (R)-pantothenate biosynthesis; (R)-pantothenate from (R)-pantoate and beta-alanine: step 1/1.</text>
</comment>
<evidence type="ECO:0000256" key="1">
    <source>
        <dbReference type="ARBA" id="ARBA00004990"/>
    </source>
</evidence>
<dbReference type="GO" id="GO:0004592">
    <property type="term" value="F:pantoate-beta-alanine ligase activity"/>
    <property type="evidence" value="ECO:0007669"/>
    <property type="project" value="UniProtKB-UniRule"/>
</dbReference>
<comment type="catalytic activity">
    <reaction evidence="7 8">
        <text>(R)-pantoate + beta-alanine + ATP = (R)-pantothenate + AMP + diphosphate + H(+)</text>
        <dbReference type="Rhea" id="RHEA:10912"/>
        <dbReference type="ChEBI" id="CHEBI:15378"/>
        <dbReference type="ChEBI" id="CHEBI:15980"/>
        <dbReference type="ChEBI" id="CHEBI:29032"/>
        <dbReference type="ChEBI" id="CHEBI:30616"/>
        <dbReference type="ChEBI" id="CHEBI:33019"/>
        <dbReference type="ChEBI" id="CHEBI:57966"/>
        <dbReference type="ChEBI" id="CHEBI:456215"/>
        <dbReference type="EC" id="6.3.2.1"/>
    </reaction>
</comment>
<dbReference type="Gene3D" id="3.30.1300.10">
    <property type="entry name" value="Pantoate-beta-alanine ligase, C-terminal domain"/>
    <property type="match status" value="1"/>
</dbReference>
<keyword evidence="8" id="KW-0963">Cytoplasm</keyword>
<gene>
    <name evidence="8" type="primary">panC</name>
    <name evidence="9" type="ORF">H2LOC_015285</name>
</gene>
<evidence type="ECO:0000256" key="7">
    <source>
        <dbReference type="ARBA" id="ARBA00048258"/>
    </source>
</evidence>
<dbReference type="Gene3D" id="3.40.50.620">
    <property type="entry name" value="HUPs"/>
    <property type="match status" value="1"/>
</dbReference>
<dbReference type="InterPro" id="IPR014729">
    <property type="entry name" value="Rossmann-like_a/b/a_fold"/>
</dbReference>
<reference evidence="9 10" key="1">
    <citation type="submission" date="2019-11" db="EMBL/GenBank/DDBJ databases">
        <title>The genome sequence of Methylocystis heyeri.</title>
        <authorList>
            <person name="Oshkin I.Y."/>
            <person name="Miroshnikov K."/>
            <person name="Dedysh S.N."/>
        </authorList>
    </citation>
    <scope>NUCLEOTIDE SEQUENCE [LARGE SCALE GENOMIC DNA]</scope>
    <source>
        <strain evidence="9 10">H2</strain>
    </source>
</reference>
<evidence type="ECO:0000313" key="10">
    <source>
        <dbReference type="Proteomes" id="UP000309061"/>
    </source>
</evidence>
<feature type="binding site" evidence="8">
    <location>
        <begin position="151"/>
        <end position="154"/>
    </location>
    <ligand>
        <name>ATP</name>
        <dbReference type="ChEBI" id="CHEBI:30616"/>
    </ligand>
</feature>
<evidence type="ECO:0000256" key="6">
    <source>
        <dbReference type="ARBA" id="ARBA00022840"/>
    </source>
</evidence>